<dbReference type="Proteomes" id="UP001152888">
    <property type="component" value="Unassembled WGS sequence"/>
</dbReference>
<proteinExistence type="predicted"/>
<keyword evidence="3" id="KW-1185">Reference proteome</keyword>
<dbReference type="AlphaFoldDB" id="A0A9P0Q4V3"/>
<accession>A0A9P0Q4V3</accession>
<sequence>MWKARQLTRKCSKGGETKLTKKGMSVSLYSQTSAHRDRLHICERDGCAKIIFGRENAEKYRKSKNPLKLDVACLPPCSQKASRRTVNAVEAKRGSVARRTTAPLQSNPRPVEENVVRSARVASVVAWSVSV</sequence>
<evidence type="ECO:0000256" key="1">
    <source>
        <dbReference type="SAM" id="MobiDB-lite"/>
    </source>
</evidence>
<protein>
    <submittedName>
        <fullName evidence="2">Uncharacterized protein</fullName>
    </submittedName>
</protein>
<evidence type="ECO:0000313" key="3">
    <source>
        <dbReference type="Proteomes" id="UP001152888"/>
    </source>
</evidence>
<organism evidence="2 3">
    <name type="scientific">Acanthoscelides obtectus</name>
    <name type="common">Bean weevil</name>
    <name type="synonym">Bruchus obtectus</name>
    <dbReference type="NCBI Taxonomy" id="200917"/>
    <lineage>
        <taxon>Eukaryota</taxon>
        <taxon>Metazoa</taxon>
        <taxon>Ecdysozoa</taxon>
        <taxon>Arthropoda</taxon>
        <taxon>Hexapoda</taxon>
        <taxon>Insecta</taxon>
        <taxon>Pterygota</taxon>
        <taxon>Neoptera</taxon>
        <taxon>Endopterygota</taxon>
        <taxon>Coleoptera</taxon>
        <taxon>Polyphaga</taxon>
        <taxon>Cucujiformia</taxon>
        <taxon>Chrysomeloidea</taxon>
        <taxon>Chrysomelidae</taxon>
        <taxon>Bruchinae</taxon>
        <taxon>Bruchini</taxon>
        <taxon>Acanthoscelides</taxon>
    </lineage>
</organism>
<gene>
    <name evidence="2" type="ORF">ACAOBT_LOCUS31376</name>
</gene>
<dbReference type="EMBL" id="CAKOFQ010007949">
    <property type="protein sequence ID" value="CAH2010203.1"/>
    <property type="molecule type" value="Genomic_DNA"/>
</dbReference>
<evidence type="ECO:0000313" key="2">
    <source>
        <dbReference type="EMBL" id="CAH2010203.1"/>
    </source>
</evidence>
<name>A0A9P0Q4V3_ACAOB</name>
<reference evidence="2" key="1">
    <citation type="submission" date="2022-03" db="EMBL/GenBank/DDBJ databases">
        <authorList>
            <person name="Sayadi A."/>
        </authorList>
    </citation>
    <scope>NUCLEOTIDE SEQUENCE</scope>
</reference>
<comment type="caution">
    <text evidence="2">The sequence shown here is derived from an EMBL/GenBank/DDBJ whole genome shotgun (WGS) entry which is preliminary data.</text>
</comment>
<feature type="region of interest" description="Disordered" evidence="1">
    <location>
        <begin position="85"/>
        <end position="109"/>
    </location>
</feature>